<name>A0AB37B8G4_HAEIF</name>
<comment type="caution">
    <text evidence="1">The sequence shown here is derived from an EMBL/GenBank/DDBJ whole genome shotgun (WGS) entry which is preliminary data.</text>
</comment>
<dbReference type="GO" id="GO:0009036">
    <property type="term" value="F:type II site-specific deoxyribonuclease activity"/>
    <property type="evidence" value="ECO:0007669"/>
    <property type="project" value="InterPro"/>
</dbReference>
<proteinExistence type="predicted"/>
<dbReference type="InterPro" id="IPR019057">
    <property type="entry name" value="Restrct_endonuc_II_Eco47II"/>
</dbReference>
<sequence length="256" mass="30089">MSYNLSFISDDDLYDHVKNTIHKYRFKIDFKTLNKNLIDPIKLRFDSAIYHGNYSNESLEKVLNDEVHRQIDKSNTNHIGYFHQNIFQFIGGDDWVVPEKGFDVENLKKKIYIEMKNKHNTMNSSSSAKTYMRMQNKILHDPQSTCMLVEAIAKTSQNVEWACTIDKQKVSHKSIRRVSLDKFYEIVTGEKDAFANLCKILPLVIRQVLKNETKQIIENSVMDDIRKNNVENILNNLYLLTFKKYQGFNEFELSTE</sequence>
<dbReference type="GO" id="GO:0003677">
    <property type="term" value="F:DNA binding"/>
    <property type="evidence" value="ECO:0007669"/>
    <property type="project" value="InterPro"/>
</dbReference>
<accession>A0AB37B8G4</accession>
<dbReference type="RefSeq" id="WP_181144914.1">
    <property type="nucleotide sequence ID" value="NZ_CP135820.1"/>
</dbReference>
<dbReference type="AlphaFoldDB" id="A0AB37B8G4"/>
<reference evidence="1" key="1">
    <citation type="submission" date="2017-04" db="EMBL/GenBank/DDBJ databases">
        <title>Haemophilus influenzae in COPD genome sequencing project.</title>
        <authorList>
            <person name="Murphy T.F."/>
            <person name="Kong Y."/>
            <person name="Nadendla S."/>
            <person name="Tettelin H."/>
            <person name="Pettigrew M."/>
        </authorList>
    </citation>
    <scope>NUCLEOTIDE SEQUENCE [LARGE SCALE GENOMIC DNA]</scope>
    <source>
        <strain evidence="1">39P1H1</strain>
    </source>
</reference>
<dbReference type="Pfam" id="PF09553">
    <property type="entry name" value="RE_Eco47II"/>
    <property type="match status" value="1"/>
</dbReference>
<dbReference type="GO" id="GO:0009307">
    <property type="term" value="P:DNA restriction-modification system"/>
    <property type="evidence" value="ECO:0007669"/>
    <property type="project" value="InterPro"/>
</dbReference>
<gene>
    <name evidence="1" type="ORF">BV056_00608</name>
</gene>
<keyword evidence="1" id="KW-0378">Hydrolase</keyword>
<organism evidence="1">
    <name type="scientific">Haemophilus influenzae</name>
    <dbReference type="NCBI Taxonomy" id="727"/>
    <lineage>
        <taxon>Bacteria</taxon>
        <taxon>Pseudomonadati</taxon>
        <taxon>Pseudomonadota</taxon>
        <taxon>Gammaproteobacteria</taxon>
        <taxon>Pasteurellales</taxon>
        <taxon>Pasteurellaceae</taxon>
        <taxon>Haemophilus</taxon>
    </lineage>
</organism>
<protein>
    <submittedName>
        <fullName evidence="1">Eco47II restriction endonuclease</fullName>
    </submittedName>
</protein>
<evidence type="ECO:0000313" key="1">
    <source>
        <dbReference type="EMBL" id="PRJ25795.1"/>
    </source>
</evidence>
<keyword evidence="1" id="KW-0540">Nuclease</keyword>
<keyword evidence="1" id="KW-0255">Endonuclease</keyword>
<dbReference type="EMBL" id="NEBD01000014">
    <property type="protein sequence ID" value="PRJ25795.1"/>
    <property type="molecule type" value="Genomic_DNA"/>
</dbReference>